<keyword evidence="2" id="KW-1185">Reference proteome</keyword>
<dbReference type="SUPFAM" id="SSF47391">
    <property type="entry name" value="Dimerization-anchoring domain of cAMP-dependent PK regulatory subunit"/>
    <property type="match status" value="1"/>
</dbReference>
<dbReference type="Gene3D" id="1.20.890.10">
    <property type="entry name" value="cAMP-dependent protein kinase regulatory subunit, dimerization-anchoring domain"/>
    <property type="match status" value="1"/>
</dbReference>
<proteinExistence type="predicted"/>
<dbReference type="AlphaFoldDB" id="A0A1G4I531"/>
<dbReference type="VEuPathDB" id="TriTrypDB:TEOVI_000860600"/>
<name>A0A1G4I531_TRYEQ</name>
<protein>
    <submittedName>
        <fullName evidence="1">Uncharacterized protein</fullName>
    </submittedName>
</protein>
<accession>A0A1G4I531</accession>
<evidence type="ECO:0000313" key="2">
    <source>
        <dbReference type="Proteomes" id="UP000195570"/>
    </source>
</evidence>
<comment type="caution">
    <text evidence="1">The sequence shown here is derived from an EMBL/GenBank/DDBJ whole genome shotgun (WGS) entry which is preliminary data.</text>
</comment>
<gene>
    <name evidence="1" type="ORF">TEOVI_000860600</name>
</gene>
<evidence type="ECO:0000313" key="1">
    <source>
        <dbReference type="EMBL" id="SCU66984.1"/>
    </source>
</evidence>
<sequence>MSDSVRKKEFFDYESRVRIEKHAQQLNTNNKQYISRHPEITLVLHDILQHLLIHKPEDPLAAIQEYAIDRQPPARRAQLLKKEE</sequence>
<dbReference type="Proteomes" id="UP000195570">
    <property type="component" value="Unassembled WGS sequence"/>
</dbReference>
<reference evidence="1" key="1">
    <citation type="submission" date="2016-09" db="EMBL/GenBank/DDBJ databases">
        <authorList>
            <person name="Hebert L."/>
            <person name="Moumen B."/>
        </authorList>
    </citation>
    <scope>NUCLEOTIDE SEQUENCE [LARGE SCALE GENOMIC DNA]</scope>
    <source>
        <strain evidence="1">OVI</strain>
    </source>
</reference>
<dbReference type="EMBL" id="CZPT02000658">
    <property type="protein sequence ID" value="SCU66984.1"/>
    <property type="molecule type" value="Genomic_DNA"/>
</dbReference>
<dbReference type="RefSeq" id="XP_067078354.1">
    <property type="nucleotide sequence ID" value="XM_067222253.1"/>
</dbReference>
<organism evidence="1 2">
    <name type="scientific">Trypanosoma equiperdum</name>
    <dbReference type="NCBI Taxonomy" id="5694"/>
    <lineage>
        <taxon>Eukaryota</taxon>
        <taxon>Discoba</taxon>
        <taxon>Euglenozoa</taxon>
        <taxon>Kinetoplastea</taxon>
        <taxon>Metakinetoplastina</taxon>
        <taxon>Trypanosomatida</taxon>
        <taxon>Trypanosomatidae</taxon>
        <taxon>Trypanosoma</taxon>
    </lineage>
</organism>
<dbReference type="GeneID" id="92382540"/>